<evidence type="ECO:0000256" key="5">
    <source>
        <dbReference type="ARBA" id="ARBA00022448"/>
    </source>
</evidence>
<reference evidence="14 15" key="1">
    <citation type="submission" date="2014-01" db="EMBL/GenBank/DDBJ databases">
        <title>Plasmidome dynamics in the species complex Clostridium novyi sensu lato converts strains of independent lineages into distinctly different pathogens.</title>
        <authorList>
            <person name="Skarin H."/>
            <person name="Segerman B."/>
        </authorList>
    </citation>
    <scope>NUCLEOTIDE SEQUENCE [LARGE SCALE GENOMIC DNA]</scope>
    <source>
        <strain evidence="14 15">4552</strain>
    </source>
</reference>
<evidence type="ECO:0000256" key="4">
    <source>
        <dbReference type="ARBA" id="ARBA00011529"/>
    </source>
</evidence>
<comment type="function">
    <text evidence="1">Part of the ABC transporter complex PstSACB involved in phosphate import.</text>
</comment>
<dbReference type="GO" id="GO:0005886">
    <property type="term" value="C:plasma membrane"/>
    <property type="evidence" value="ECO:0007669"/>
    <property type="project" value="UniProtKB-SubCell"/>
</dbReference>
<accession>A0A0A0I3Y3</accession>
<comment type="function">
    <text evidence="12">Involved in the system for phosphate transport across the cytoplasmic membrane.</text>
</comment>
<organism evidence="14 15">
    <name type="scientific">Clostridium novyi A str. 4552</name>
    <dbReference type="NCBI Taxonomy" id="1444289"/>
    <lineage>
        <taxon>Bacteria</taxon>
        <taxon>Bacillati</taxon>
        <taxon>Bacillota</taxon>
        <taxon>Clostridia</taxon>
        <taxon>Eubacteriales</taxon>
        <taxon>Clostridiaceae</taxon>
        <taxon>Clostridium</taxon>
    </lineage>
</organism>
<dbReference type="InterPro" id="IPR011862">
    <property type="entry name" value="Phos-bd"/>
</dbReference>
<evidence type="ECO:0000256" key="7">
    <source>
        <dbReference type="ARBA" id="ARBA00022592"/>
    </source>
</evidence>
<dbReference type="PANTHER" id="PTHR30570:SF4">
    <property type="entry name" value="PHOSPHATE-BINDING PROTEIN PSTS 1"/>
    <property type="match status" value="1"/>
</dbReference>
<proteinExistence type="inferred from homology"/>
<evidence type="ECO:0000256" key="12">
    <source>
        <dbReference type="RuleBase" id="RU367119"/>
    </source>
</evidence>
<dbReference type="PANTHER" id="PTHR30570">
    <property type="entry name" value="PERIPLASMIC PHOSPHATE BINDING COMPONENT OF PHOSPHATE ABC TRANSPORTER"/>
    <property type="match status" value="1"/>
</dbReference>
<evidence type="ECO:0000256" key="1">
    <source>
        <dbReference type="ARBA" id="ARBA00002841"/>
    </source>
</evidence>
<keyword evidence="10 12" id="KW-0564">Palmitate</keyword>
<evidence type="ECO:0000256" key="3">
    <source>
        <dbReference type="ARBA" id="ARBA00008725"/>
    </source>
</evidence>
<dbReference type="OrthoDB" id="9790048at2"/>
<name>A0A0A0I3Y3_CLONO</name>
<dbReference type="CDD" id="cd13653">
    <property type="entry name" value="PBP2_phosphate_like_1"/>
    <property type="match status" value="1"/>
</dbReference>
<feature type="chain" id="PRO_5039751775" description="Phosphate-binding protein" evidence="12">
    <location>
        <begin position="27"/>
        <end position="284"/>
    </location>
</feature>
<evidence type="ECO:0000256" key="9">
    <source>
        <dbReference type="ARBA" id="ARBA00023136"/>
    </source>
</evidence>
<keyword evidence="7 12" id="KW-0592">Phosphate transport</keyword>
<comment type="subcellular location">
    <subcellularLocation>
        <location evidence="2 12">Cell membrane</location>
        <topology evidence="2 12">Lipid-anchor</topology>
    </subcellularLocation>
</comment>
<dbReference type="GO" id="GO:0042301">
    <property type="term" value="F:phosphate ion binding"/>
    <property type="evidence" value="ECO:0007669"/>
    <property type="project" value="UniProtKB-UniRule"/>
</dbReference>
<dbReference type="AlphaFoldDB" id="A0A0A0I3Y3"/>
<dbReference type="Proteomes" id="UP000030012">
    <property type="component" value="Unassembled WGS sequence"/>
</dbReference>
<feature type="domain" description="PBP" evidence="13">
    <location>
        <begin position="33"/>
        <end position="267"/>
    </location>
</feature>
<dbReference type="Gene3D" id="3.40.190.10">
    <property type="entry name" value="Periplasmic binding protein-like II"/>
    <property type="match status" value="2"/>
</dbReference>
<dbReference type="GO" id="GO:0006817">
    <property type="term" value="P:phosphate ion transport"/>
    <property type="evidence" value="ECO:0007669"/>
    <property type="project" value="UniProtKB-UniRule"/>
</dbReference>
<comment type="subunit">
    <text evidence="4 12">The complex is composed of two ATP-binding proteins (PstB), two transmembrane proteins (PstC and PstA) and a solute-binding protein (PstS).</text>
</comment>
<evidence type="ECO:0000256" key="6">
    <source>
        <dbReference type="ARBA" id="ARBA00022475"/>
    </source>
</evidence>
<keyword evidence="5 12" id="KW-0813">Transport</keyword>
<keyword evidence="11 12" id="KW-0449">Lipoprotein</keyword>
<dbReference type="PROSITE" id="PS51257">
    <property type="entry name" value="PROKAR_LIPOPROTEIN"/>
    <property type="match status" value="1"/>
</dbReference>
<dbReference type="EMBL" id="JENJ01000028">
    <property type="protein sequence ID" value="KGM96094.1"/>
    <property type="molecule type" value="Genomic_DNA"/>
</dbReference>
<evidence type="ECO:0000256" key="11">
    <source>
        <dbReference type="ARBA" id="ARBA00023288"/>
    </source>
</evidence>
<dbReference type="SUPFAM" id="SSF53850">
    <property type="entry name" value="Periplasmic binding protein-like II"/>
    <property type="match status" value="1"/>
</dbReference>
<gene>
    <name evidence="14" type="ORF">Z968_07595</name>
</gene>
<sequence>MNKKSLKNIMLFSVICTMIIFLSSCNKDSNKFITISGSTALQPVVNLVANEFMNKNSEIQINVQGGGSGTGLSQVVSGAVTIGNSDFGAEEKIKDKNILKQLVDHRVAISGFVMVVNKDIKVESLTKEQIQDIFTGKITNWKEICGDNEEIQVINRGKSSGSRATFIKTVMDGKVENPEIGTIQDSSGSVQKSVKETKGAISYLALSYFKNENVKEGINIIKINNVDATEKNISSDKYPFWSYEHMYTKGIPEGVVKSFINYMYSSEGKRIIKETGYIPIDSIK</sequence>
<evidence type="ECO:0000256" key="2">
    <source>
        <dbReference type="ARBA" id="ARBA00004193"/>
    </source>
</evidence>
<evidence type="ECO:0000313" key="15">
    <source>
        <dbReference type="Proteomes" id="UP000030012"/>
    </source>
</evidence>
<evidence type="ECO:0000259" key="13">
    <source>
        <dbReference type="Pfam" id="PF12849"/>
    </source>
</evidence>
<keyword evidence="9" id="KW-0472">Membrane</keyword>
<evidence type="ECO:0000313" key="14">
    <source>
        <dbReference type="EMBL" id="KGM96094.1"/>
    </source>
</evidence>
<dbReference type="NCBIfam" id="TIGR02136">
    <property type="entry name" value="ptsS_2"/>
    <property type="match status" value="1"/>
</dbReference>
<keyword evidence="6 12" id="KW-1003">Cell membrane</keyword>
<comment type="similarity">
    <text evidence="3 12">Belongs to the PstS family.</text>
</comment>
<protein>
    <recommendedName>
        <fullName evidence="12">Phosphate-binding protein</fullName>
    </recommendedName>
</protein>
<feature type="signal peptide" evidence="12">
    <location>
        <begin position="1"/>
        <end position="26"/>
    </location>
</feature>
<dbReference type="Pfam" id="PF12849">
    <property type="entry name" value="PBP_like_2"/>
    <property type="match status" value="1"/>
</dbReference>
<dbReference type="InterPro" id="IPR050811">
    <property type="entry name" value="Phosphate_ABC_transporter"/>
</dbReference>
<evidence type="ECO:0000256" key="10">
    <source>
        <dbReference type="ARBA" id="ARBA00023139"/>
    </source>
</evidence>
<comment type="caution">
    <text evidence="14">The sequence shown here is derived from an EMBL/GenBank/DDBJ whole genome shotgun (WGS) entry which is preliminary data.</text>
</comment>
<evidence type="ECO:0000256" key="8">
    <source>
        <dbReference type="ARBA" id="ARBA00022729"/>
    </source>
</evidence>
<keyword evidence="8 12" id="KW-0732">Signal</keyword>
<dbReference type="InterPro" id="IPR024370">
    <property type="entry name" value="PBP_domain"/>
</dbReference>
<dbReference type="RefSeq" id="WP_039255321.1">
    <property type="nucleotide sequence ID" value="NZ_JENJ01000028.1"/>
</dbReference>